<dbReference type="Proteomes" id="UP000027135">
    <property type="component" value="Unassembled WGS sequence"/>
</dbReference>
<sequence length="84" mass="9457">MAITGISFRWLDILEKEFDEAFVDLDILIGDLDAEDPDMVHAAHQKMATLSSCFAQLTHKAQTVFQNSAKVEVSGYAMNCYVHY</sequence>
<dbReference type="GO" id="GO:0030140">
    <property type="term" value="C:trans-Golgi network transport vesicle"/>
    <property type="evidence" value="ECO:0007669"/>
    <property type="project" value="TreeGrafter"/>
</dbReference>
<dbReference type="GO" id="GO:2000009">
    <property type="term" value="P:negative regulation of protein localization to cell surface"/>
    <property type="evidence" value="ECO:0007669"/>
    <property type="project" value="TreeGrafter"/>
</dbReference>
<accession>A0A067R1G7</accession>
<dbReference type="PANTHER" id="PTHR16528:SF2">
    <property type="entry name" value="GOLGI-ASSOCIATED PDZ AND COILED-COIL MOTIF-CONTAINING PROTEIN"/>
    <property type="match status" value="1"/>
</dbReference>
<dbReference type="OMA" id="TIVSFRW"/>
<dbReference type="GO" id="GO:0016020">
    <property type="term" value="C:membrane"/>
    <property type="evidence" value="ECO:0007669"/>
    <property type="project" value="TreeGrafter"/>
</dbReference>
<evidence type="ECO:0000313" key="2">
    <source>
        <dbReference type="Proteomes" id="UP000027135"/>
    </source>
</evidence>
<dbReference type="AlphaFoldDB" id="A0A067R1G7"/>
<keyword evidence="2" id="KW-1185">Reference proteome</keyword>
<reference evidence="1 2" key="1">
    <citation type="journal article" date="2014" name="Nat. Commun.">
        <title>Molecular traces of alternative social organization in a termite genome.</title>
        <authorList>
            <person name="Terrapon N."/>
            <person name="Li C."/>
            <person name="Robertson H.M."/>
            <person name="Ji L."/>
            <person name="Meng X."/>
            <person name="Booth W."/>
            <person name="Chen Z."/>
            <person name="Childers C.P."/>
            <person name="Glastad K.M."/>
            <person name="Gokhale K."/>
            <person name="Gowin J."/>
            <person name="Gronenberg W."/>
            <person name="Hermansen R.A."/>
            <person name="Hu H."/>
            <person name="Hunt B.G."/>
            <person name="Huylmans A.K."/>
            <person name="Khalil S.M."/>
            <person name="Mitchell R.D."/>
            <person name="Munoz-Torres M.C."/>
            <person name="Mustard J.A."/>
            <person name="Pan H."/>
            <person name="Reese J.T."/>
            <person name="Scharf M.E."/>
            <person name="Sun F."/>
            <person name="Vogel H."/>
            <person name="Xiao J."/>
            <person name="Yang W."/>
            <person name="Yang Z."/>
            <person name="Yang Z."/>
            <person name="Zhou J."/>
            <person name="Zhu J."/>
            <person name="Brent C.S."/>
            <person name="Elsik C.G."/>
            <person name="Goodisman M.A."/>
            <person name="Liberles D.A."/>
            <person name="Roe R.M."/>
            <person name="Vargo E.L."/>
            <person name="Vilcinskas A."/>
            <person name="Wang J."/>
            <person name="Bornberg-Bauer E."/>
            <person name="Korb J."/>
            <person name="Zhang G."/>
            <person name="Liebig J."/>
        </authorList>
    </citation>
    <scope>NUCLEOTIDE SEQUENCE [LARGE SCALE GENOMIC DNA]</scope>
    <source>
        <tissue evidence="1">Whole organism</tissue>
    </source>
</reference>
<dbReference type="InterPro" id="IPR038879">
    <property type="entry name" value="GOPC"/>
</dbReference>
<proteinExistence type="predicted"/>
<name>A0A067R1G7_ZOONE</name>
<dbReference type="InParanoid" id="A0A067R1G7"/>
<organism evidence="1 2">
    <name type="scientific">Zootermopsis nevadensis</name>
    <name type="common">Dampwood termite</name>
    <dbReference type="NCBI Taxonomy" id="136037"/>
    <lineage>
        <taxon>Eukaryota</taxon>
        <taxon>Metazoa</taxon>
        <taxon>Ecdysozoa</taxon>
        <taxon>Arthropoda</taxon>
        <taxon>Hexapoda</taxon>
        <taxon>Insecta</taxon>
        <taxon>Pterygota</taxon>
        <taxon>Neoptera</taxon>
        <taxon>Polyneoptera</taxon>
        <taxon>Dictyoptera</taxon>
        <taxon>Blattodea</taxon>
        <taxon>Blattoidea</taxon>
        <taxon>Termitoidae</taxon>
        <taxon>Termopsidae</taxon>
        <taxon>Zootermopsis</taxon>
    </lineage>
</organism>
<gene>
    <name evidence="1" type="ORF">L798_12515</name>
</gene>
<evidence type="ECO:0000313" key="1">
    <source>
        <dbReference type="EMBL" id="KDR12723.1"/>
    </source>
</evidence>
<dbReference type="GO" id="GO:0005794">
    <property type="term" value="C:Golgi apparatus"/>
    <property type="evidence" value="ECO:0007669"/>
    <property type="project" value="InterPro"/>
</dbReference>
<dbReference type="eggNOG" id="KOG3528">
    <property type="taxonomic scope" value="Eukaryota"/>
</dbReference>
<dbReference type="STRING" id="136037.A0A067R1G7"/>
<protein>
    <submittedName>
        <fullName evidence="1">Golgi-associated PDZ and coiled-coil motif-containing protein</fullName>
    </submittedName>
</protein>
<dbReference type="PANTHER" id="PTHR16528">
    <property type="entry name" value="GOLGI-ASSOCIATED PDZ AND COILED-COIL MOTIF-CONTAINING"/>
    <property type="match status" value="1"/>
</dbReference>
<dbReference type="EMBL" id="KK852994">
    <property type="protein sequence ID" value="KDR12723.1"/>
    <property type="molecule type" value="Genomic_DNA"/>
</dbReference>
<dbReference type="GO" id="GO:0044325">
    <property type="term" value="F:transmembrane transporter binding"/>
    <property type="evidence" value="ECO:0007669"/>
    <property type="project" value="TreeGrafter"/>
</dbReference>